<feature type="region of interest" description="Disordered" evidence="1">
    <location>
        <begin position="125"/>
        <end position="160"/>
    </location>
</feature>
<gene>
    <name evidence="2" type="ORF">Cantr_02061</name>
</gene>
<evidence type="ECO:0000256" key="1">
    <source>
        <dbReference type="SAM" id="MobiDB-lite"/>
    </source>
</evidence>
<proteinExistence type="predicted"/>
<name>A0A367YMV0_9ASCO</name>
<dbReference type="Proteomes" id="UP000253472">
    <property type="component" value="Unassembled WGS sequence"/>
</dbReference>
<dbReference type="AlphaFoldDB" id="A0A367YMV0"/>
<keyword evidence="3" id="KW-1185">Reference proteome</keyword>
<comment type="caution">
    <text evidence="2">The sequence shown here is derived from an EMBL/GenBank/DDBJ whole genome shotgun (WGS) entry which is preliminary data.</text>
</comment>
<reference evidence="2 3" key="1">
    <citation type="submission" date="2018-06" db="EMBL/GenBank/DDBJ databases">
        <title>Whole genome sequencing of Candida tropicalis (genome annotated by CSBL at Korea University).</title>
        <authorList>
            <person name="Ahn J."/>
        </authorList>
    </citation>
    <scope>NUCLEOTIDE SEQUENCE [LARGE SCALE GENOMIC DNA]</scope>
    <source>
        <strain evidence="2 3">ATCC 20962</strain>
    </source>
</reference>
<sequence length="184" mass="20370">MDHDISDHETPELPQVAVRCLCIKKSPTELGRGQEWSRLSAPEGLTSPVLMDHHPADAVSSELPQFPVWGRCVPASPFRVHHDPSDAASSELPRVAVDDVDGNEKITDPFRSRTRMVSIKRPRRANFTGVDGSPPTRRYHKSTMPSERPLDVPGLSAPEELSLPLESHRDLCDTAFSELPRAPV</sequence>
<protein>
    <submittedName>
        <fullName evidence="2">Uncharacterized protein</fullName>
    </submittedName>
</protein>
<evidence type="ECO:0000313" key="2">
    <source>
        <dbReference type="EMBL" id="RCK66341.1"/>
    </source>
</evidence>
<organism evidence="2 3">
    <name type="scientific">Candida viswanathii</name>
    <dbReference type="NCBI Taxonomy" id="5486"/>
    <lineage>
        <taxon>Eukaryota</taxon>
        <taxon>Fungi</taxon>
        <taxon>Dikarya</taxon>
        <taxon>Ascomycota</taxon>
        <taxon>Saccharomycotina</taxon>
        <taxon>Pichiomycetes</taxon>
        <taxon>Debaryomycetaceae</taxon>
        <taxon>Candida/Lodderomyces clade</taxon>
        <taxon>Candida</taxon>
    </lineage>
</organism>
<accession>A0A367YMV0</accession>
<dbReference type="EMBL" id="QLNQ01000016">
    <property type="protein sequence ID" value="RCK66341.1"/>
    <property type="molecule type" value="Genomic_DNA"/>
</dbReference>
<evidence type="ECO:0000313" key="3">
    <source>
        <dbReference type="Proteomes" id="UP000253472"/>
    </source>
</evidence>